<reference evidence="3" key="1">
    <citation type="submission" date="2016-01" db="EMBL/GenBank/DDBJ databases">
        <authorList>
            <person name="Peeters C."/>
        </authorList>
    </citation>
    <scope>NUCLEOTIDE SEQUENCE</scope>
    <source>
        <strain evidence="3">LMG 29321</strain>
    </source>
</reference>
<evidence type="ECO:0000313" key="3">
    <source>
        <dbReference type="EMBL" id="SAK46923.1"/>
    </source>
</evidence>
<name>A0A157ZN49_9BURK</name>
<dbReference type="AlphaFoldDB" id="A0A157ZN49"/>
<feature type="signal peptide" evidence="1">
    <location>
        <begin position="1"/>
        <end position="27"/>
    </location>
</feature>
<proteinExistence type="predicted"/>
<comment type="caution">
    <text evidence="3">The sequence shown here is derived from an EMBL/GenBank/DDBJ whole genome shotgun (WGS) entry which is preliminary data.</text>
</comment>
<feature type="domain" description="DUF4440" evidence="2">
    <location>
        <begin position="35"/>
        <end position="141"/>
    </location>
</feature>
<dbReference type="Pfam" id="PF14534">
    <property type="entry name" value="DUF4440"/>
    <property type="match status" value="1"/>
</dbReference>
<gene>
    <name evidence="3" type="ORF">AWB78_00764</name>
</gene>
<sequence length="155" mass="16732">MQRIFPRARLSVALCSLLAMSCTAAFAQGGARSAIEAVNKRFEQAVSRGDAPGVAATYAENAKLLPANDHVVSGRAAITRFWQAAIDSGLKSVKLTSVEVEARGDSAYEVGKWSVPGEGGKVYDAGDYIVIWKRANGQWKLYRDIWTTNSPAPKK</sequence>
<evidence type="ECO:0000313" key="4">
    <source>
        <dbReference type="Proteomes" id="UP000071859"/>
    </source>
</evidence>
<organism evidence="3 4">
    <name type="scientific">Caballeronia calidae</name>
    <dbReference type="NCBI Taxonomy" id="1777139"/>
    <lineage>
        <taxon>Bacteria</taxon>
        <taxon>Pseudomonadati</taxon>
        <taxon>Pseudomonadota</taxon>
        <taxon>Betaproteobacteria</taxon>
        <taxon>Burkholderiales</taxon>
        <taxon>Burkholderiaceae</taxon>
        <taxon>Caballeronia</taxon>
    </lineage>
</organism>
<protein>
    <submittedName>
        <fullName evidence="3">SnoaL-like domain protein</fullName>
    </submittedName>
</protein>
<evidence type="ECO:0000259" key="2">
    <source>
        <dbReference type="Pfam" id="PF14534"/>
    </source>
</evidence>
<feature type="chain" id="PRO_5007619513" evidence="1">
    <location>
        <begin position="28"/>
        <end position="155"/>
    </location>
</feature>
<dbReference type="InterPro" id="IPR027843">
    <property type="entry name" value="DUF4440"/>
</dbReference>
<evidence type="ECO:0000256" key="1">
    <source>
        <dbReference type="SAM" id="SignalP"/>
    </source>
</evidence>
<dbReference type="EMBL" id="FCOX02000002">
    <property type="protein sequence ID" value="SAK46923.1"/>
    <property type="molecule type" value="Genomic_DNA"/>
</dbReference>
<dbReference type="Gene3D" id="3.10.450.50">
    <property type="match status" value="1"/>
</dbReference>
<keyword evidence="4" id="KW-1185">Reference proteome</keyword>
<dbReference type="InterPro" id="IPR032710">
    <property type="entry name" value="NTF2-like_dom_sf"/>
</dbReference>
<dbReference type="PROSITE" id="PS51257">
    <property type="entry name" value="PROKAR_LIPOPROTEIN"/>
    <property type="match status" value="1"/>
</dbReference>
<dbReference type="Proteomes" id="UP000071859">
    <property type="component" value="Unassembled WGS sequence"/>
</dbReference>
<dbReference type="SUPFAM" id="SSF54427">
    <property type="entry name" value="NTF2-like"/>
    <property type="match status" value="1"/>
</dbReference>
<accession>A0A157ZN49</accession>
<keyword evidence="1" id="KW-0732">Signal</keyword>
<dbReference type="RefSeq" id="WP_232477600.1">
    <property type="nucleotide sequence ID" value="NZ_FCOX02000002.1"/>
</dbReference>